<evidence type="ECO:0000256" key="1">
    <source>
        <dbReference type="ARBA" id="ARBA00004651"/>
    </source>
</evidence>
<dbReference type="AlphaFoldDB" id="A0A5B2VEQ8"/>
<protein>
    <submittedName>
        <fullName evidence="7">LysE family translocator</fullName>
    </submittedName>
</protein>
<feature type="transmembrane region" description="Helical" evidence="6">
    <location>
        <begin position="147"/>
        <end position="170"/>
    </location>
</feature>
<accession>A0A5B2VEQ8</accession>
<dbReference type="GO" id="GO:0005886">
    <property type="term" value="C:plasma membrane"/>
    <property type="evidence" value="ECO:0007669"/>
    <property type="project" value="UniProtKB-SubCell"/>
</dbReference>
<organism evidence="7 8">
    <name type="scientific">Salinarimonas soli</name>
    <dbReference type="NCBI Taxonomy" id="1638099"/>
    <lineage>
        <taxon>Bacteria</taxon>
        <taxon>Pseudomonadati</taxon>
        <taxon>Pseudomonadota</taxon>
        <taxon>Alphaproteobacteria</taxon>
        <taxon>Hyphomicrobiales</taxon>
        <taxon>Salinarimonadaceae</taxon>
        <taxon>Salinarimonas</taxon>
    </lineage>
</organism>
<dbReference type="PANTHER" id="PTHR30086:SF20">
    <property type="entry name" value="ARGININE EXPORTER PROTEIN ARGO-RELATED"/>
    <property type="match status" value="1"/>
</dbReference>
<name>A0A5B2VEQ8_9HYPH</name>
<comment type="subcellular location">
    <subcellularLocation>
        <location evidence="1">Cell membrane</location>
        <topology evidence="1">Multi-pass membrane protein</topology>
    </subcellularLocation>
</comment>
<keyword evidence="8" id="KW-1185">Reference proteome</keyword>
<keyword evidence="3 6" id="KW-0812">Transmembrane</keyword>
<keyword evidence="4 6" id="KW-1133">Transmembrane helix</keyword>
<evidence type="ECO:0000256" key="6">
    <source>
        <dbReference type="SAM" id="Phobius"/>
    </source>
</evidence>
<feature type="transmembrane region" description="Helical" evidence="6">
    <location>
        <begin position="123"/>
        <end position="141"/>
    </location>
</feature>
<evidence type="ECO:0000256" key="3">
    <source>
        <dbReference type="ARBA" id="ARBA00022692"/>
    </source>
</evidence>
<gene>
    <name evidence="7" type="ORF">F0L46_07110</name>
</gene>
<evidence type="ECO:0000256" key="2">
    <source>
        <dbReference type="ARBA" id="ARBA00022475"/>
    </source>
</evidence>
<dbReference type="OrthoDB" id="9807053at2"/>
<feature type="transmembrane region" description="Helical" evidence="6">
    <location>
        <begin position="40"/>
        <end position="68"/>
    </location>
</feature>
<reference evidence="7 8" key="1">
    <citation type="submission" date="2019-09" db="EMBL/GenBank/DDBJ databases">
        <title>Salinarimonas rosea gen. nov., sp. nov., a new member of the a-2 subgroup of the Proteobacteria.</title>
        <authorList>
            <person name="Liu J."/>
        </authorList>
    </citation>
    <scope>NUCLEOTIDE SEQUENCE [LARGE SCALE GENOMIC DNA]</scope>
    <source>
        <strain evidence="7 8">BN140002</strain>
    </source>
</reference>
<feature type="transmembrane region" description="Helical" evidence="6">
    <location>
        <begin position="6"/>
        <end position="28"/>
    </location>
</feature>
<feature type="transmembrane region" description="Helical" evidence="6">
    <location>
        <begin position="74"/>
        <end position="92"/>
    </location>
</feature>
<reference evidence="7 8" key="2">
    <citation type="submission" date="2019-09" db="EMBL/GenBank/DDBJ databases">
        <authorList>
            <person name="Jin C."/>
        </authorList>
    </citation>
    <scope>NUCLEOTIDE SEQUENCE [LARGE SCALE GENOMIC DNA]</scope>
    <source>
        <strain evidence="7 8">BN140002</strain>
    </source>
</reference>
<dbReference type="GO" id="GO:0015171">
    <property type="term" value="F:amino acid transmembrane transporter activity"/>
    <property type="evidence" value="ECO:0007669"/>
    <property type="project" value="TreeGrafter"/>
</dbReference>
<comment type="caution">
    <text evidence="7">The sequence shown here is derived from an EMBL/GenBank/DDBJ whole genome shotgun (WGS) entry which is preliminary data.</text>
</comment>
<evidence type="ECO:0000313" key="8">
    <source>
        <dbReference type="Proteomes" id="UP000323142"/>
    </source>
</evidence>
<dbReference type="InterPro" id="IPR001123">
    <property type="entry name" value="LeuE-type"/>
</dbReference>
<dbReference type="Proteomes" id="UP000323142">
    <property type="component" value="Unassembled WGS sequence"/>
</dbReference>
<evidence type="ECO:0000256" key="5">
    <source>
        <dbReference type="ARBA" id="ARBA00023136"/>
    </source>
</evidence>
<dbReference type="RefSeq" id="WP_149816365.1">
    <property type="nucleotide sequence ID" value="NZ_VUOA01000016.1"/>
</dbReference>
<keyword evidence="5 6" id="KW-0472">Membrane</keyword>
<dbReference type="PANTHER" id="PTHR30086">
    <property type="entry name" value="ARGININE EXPORTER PROTEIN ARGO"/>
    <property type="match status" value="1"/>
</dbReference>
<proteinExistence type="predicted"/>
<keyword evidence="2" id="KW-1003">Cell membrane</keyword>
<evidence type="ECO:0000256" key="4">
    <source>
        <dbReference type="ARBA" id="ARBA00022989"/>
    </source>
</evidence>
<feature type="transmembrane region" description="Helical" evidence="6">
    <location>
        <begin position="182"/>
        <end position="203"/>
    </location>
</feature>
<sequence>MDYVSHFATVAGIGLLAALSPGPNFVMITTQALASRRSGLWAAAGVAAASLTWAMAGAMGLALVVAQVAWLYEALRIAGALYLVYLGLRMLWSVRPGTGRAIPEGPRLSGAAAFRRGYVVNMANPKSAAFVAGFYAAVLPADAPGWLFPATGLTVAGVSAAWSFTLALLLSAEHIRRGFLRLRRGITALLGVALVGLGARLALTR</sequence>
<evidence type="ECO:0000313" key="7">
    <source>
        <dbReference type="EMBL" id="KAA2238033.1"/>
    </source>
</evidence>
<dbReference type="EMBL" id="VUOA01000016">
    <property type="protein sequence ID" value="KAA2238033.1"/>
    <property type="molecule type" value="Genomic_DNA"/>
</dbReference>
<dbReference type="Pfam" id="PF01810">
    <property type="entry name" value="LysE"/>
    <property type="match status" value="1"/>
</dbReference>